<comment type="caution">
    <text evidence="2">The sequence shown here is derived from an EMBL/GenBank/DDBJ whole genome shotgun (WGS) entry which is preliminary data.</text>
</comment>
<accession>A0ABT3TNY8</accession>
<feature type="transmembrane region" description="Helical" evidence="1">
    <location>
        <begin position="93"/>
        <end position="113"/>
    </location>
</feature>
<dbReference type="Proteomes" id="UP001163064">
    <property type="component" value="Unassembled WGS sequence"/>
</dbReference>
<feature type="transmembrane region" description="Helical" evidence="1">
    <location>
        <begin position="51"/>
        <end position="73"/>
    </location>
</feature>
<keyword evidence="1" id="KW-0472">Membrane</keyword>
<keyword evidence="3" id="KW-1185">Reference proteome</keyword>
<reference evidence="2" key="1">
    <citation type="submission" date="2022-10" db="EMBL/GenBank/DDBJ databases">
        <title>Streptomyces beihaiensis sp. nov., a chitin degrading actinobacterium, isolated from shrimp pond soil.</title>
        <authorList>
            <person name="Xie J."/>
            <person name="Shen N."/>
        </authorList>
    </citation>
    <scope>NUCLEOTIDE SEQUENCE</scope>
    <source>
        <strain evidence="2">GXMU-J5</strain>
    </source>
</reference>
<evidence type="ECO:0008006" key="4">
    <source>
        <dbReference type="Google" id="ProtNLM"/>
    </source>
</evidence>
<feature type="transmembrane region" description="Helical" evidence="1">
    <location>
        <begin position="160"/>
        <end position="177"/>
    </location>
</feature>
<feature type="non-terminal residue" evidence="2">
    <location>
        <position position="1"/>
    </location>
</feature>
<dbReference type="EMBL" id="JAPHNL010000018">
    <property type="protein sequence ID" value="MCX3058754.1"/>
    <property type="molecule type" value="Genomic_DNA"/>
</dbReference>
<feature type="transmembrane region" description="Helical" evidence="1">
    <location>
        <begin position="12"/>
        <end position="44"/>
    </location>
</feature>
<proteinExistence type="predicted"/>
<organism evidence="2 3">
    <name type="scientific">Streptomyces beihaiensis</name>
    <dbReference type="NCBI Taxonomy" id="2984495"/>
    <lineage>
        <taxon>Bacteria</taxon>
        <taxon>Bacillati</taxon>
        <taxon>Actinomycetota</taxon>
        <taxon>Actinomycetes</taxon>
        <taxon>Kitasatosporales</taxon>
        <taxon>Streptomycetaceae</taxon>
        <taxon>Streptomyces</taxon>
    </lineage>
</organism>
<feature type="transmembrane region" description="Helical" evidence="1">
    <location>
        <begin position="134"/>
        <end position="154"/>
    </location>
</feature>
<gene>
    <name evidence="2" type="ORF">OFY01_03000</name>
</gene>
<sequence>CTALAATRRSPVFALLAGVLFGWTCYVSYGLTLFVLVLAGVLFMARAWRPVPLMVVGAAVVPVVFAFFGFDWWQAYRLLHERYYQGAGGVRPYWYWVWANLACTALVVGPATVAGLRRVPGSPRPWAAAPRARLAALLTVALLALLAADLSGMSKAETERIWLPFATWLLAAGALLPDRGRRGWLAAQAMLALLINSLLFTGW</sequence>
<keyword evidence="1" id="KW-1133">Transmembrane helix</keyword>
<protein>
    <recommendedName>
        <fullName evidence="4">Integral membrane protein</fullName>
    </recommendedName>
</protein>
<evidence type="ECO:0000313" key="2">
    <source>
        <dbReference type="EMBL" id="MCX3058754.1"/>
    </source>
</evidence>
<evidence type="ECO:0000256" key="1">
    <source>
        <dbReference type="SAM" id="Phobius"/>
    </source>
</evidence>
<name>A0ABT3TNY8_9ACTN</name>
<evidence type="ECO:0000313" key="3">
    <source>
        <dbReference type="Proteomes" id="UP001163064"/>
    </source>
</evidence>
<feature type="transmembrane region" description="Helical" evidence="1">
    <location>
        <begin position="184"/>
        <end position="202"/>
    </location>
</feature>
<keyword evidence="1" id="KW-0812">Transmembrane</keyword>